<organism evidence="1 2">
    <name type="scientific">Chilo suppressalis</name>
    <name type="common">Asiatic rice borer moth</name>
    <dbReference type="NCBI Taxonomy" id="168631"/>
    <lineage>
        <taxon>Eukaryota</taxon>
        <taxon>Metazoa</taxon>
        <taxon>Ecdysozoa</taxon>
        <taxon>Arthropoda</taxon>
        <taxon>Hexapoda</taxon>
        <taxon>Insecta</taxon>
        <taxon>Pterygota</taxon>
        <taxon>Neoptera</taxon>
        <taxon>Endopterygota</taxon>
        <taxon>Lepidoptera</taxon>
        <taxon>Glossata</taxon>
        <taxon>Ditrysia</taxon>
        <taxon>Pyraloidea</taxon>
        <taxon>Crambidae</taxon>
        <taxon>Crambinae</taxon>
        <taxon>Chilo</taxon>
    </lineage>
</organism>
<keyword evidence="2" id="KW-1185">Reference proteome</keyword>
<dbReference type="SUPFAM" id="SSF53098">
    <property type="entry name" value="Ribonuclease H-like"/>
    <property type="match status" value="1"/>
</dbReference>
<dbReference type="PANTHER" id="PTHR37162:SF1">
    <property type="entry name" value="BED-TYPE DOMAIN-CONTAINING PROTEIN"/>
    <property type="match status" value="1"/>
</dbReference>
<gene>
    <name evidence="1" type="ORF">CHILSU_LOCUS2270</name>
</gene>
<dbReference type="Proteomes" id="UP001153292">
    <property type="component" value="Chromosome 13"/>
</dbReference>
<proteinExistence type="predicted"/>
<accession>A0ABN8ATC5</accession>
<evidence type="ECO:0000313" key="2">
    <source>
        <dbReference type="Proteomes" id="UP001153292"/>
    </source>
</evidence>
<reference evidence="1" key="1">
    <citation type="submission" date="2021-12" db="EMBL/GenBank/DDBJ databases">
        <authorList>
            <person name="King R."/>
        </authorList>
    </citation>
    <scope>NUCLEOTIDE SEQUENCE</scope>
</reference>
<name>A0ABN8ATC5_CHISP</name>
<evidence type="ECO:0000313" key="1">
    <source>
        <dbReference type="EMBL" id="CAH0399139.1"/>
    </source>
</evidence>
<dbReference type="EMBL" id="OU963906">
    <property type="protein sequence ID" value="CAH0399139.1"/>
    <property type="molecule type" value="Genomic_DNA"/>
</dbReference>
<dbReference type="InterPro" id="IPR012337">
    <property type="entry name" value="RNaseH-like_sf"/>
</dbReference>
<protein>
    <recommendedName>
        <fullName evidence="3">BED-type domain-containing protein</fullName>
    </recommendedName>
</protein>
<evidence type="ECO:0008006" key="3">
    <source>
        <dbReference type="Google" id="ProtNLM"/>
    </source>
</evidence>
<dbReference type="PANTHER" id="PTHR37162">
    <property type="entry name" value="HAT FAMILY DIMERISATION DOMAINCONTAINING PROTEIN-RELATED"/>
    <property type="match status" value="1"/>
</dbReference>
<sequence>MSTAKKRKCHFSDDYTKEWSFIKRGRTNEEAMCSICNCFISISHGGKGDVKHHISTTNHKTKFMTVSTARPISGFMIKENTQEEVLIAAAELTTAYKVVKHHQSFKSLDCTVKLNSTMYPDSKVAAKQSTARTKATAIVTNILAPHSVNETVKKIQEVSFYGIGTDASNHKAEKMFPLLVQYFTETDGIQQKLLKFDSLKNETSETISNYCINSLRELQISLDKLIAFCGDNANTNFGGLNRHGQNNVFKRMKEELGKSLEGIGCPAHILHNTVSSAAEILSVDVEVIVLKIFHYFSIYTVRTERLKEFCSFIDINYQTLLSHSKTRWLSLMPAVERILKLWIPLKDFFDAEERPPKIISDFFRNPVSEIYFLFLLSNLSLFERNVRSVEKNKISIIEIKNILDETQKQLLERKADKFIGMQTKIELNKLKRENPTPETGILISKFEEETVLFYNTAIDYLKKWSVSFNKYEIFNWMTLTEIPEWAKIEDTILYLTEHGVEILGDRCYEEYTYLKTFLESERASEEWKSKKSLEEKWMYFLNKTENPERKCQMLKLCQYLFAIPAHNATVERVFSLMTAQWTDERNSLLPKTVESILQCQINYNMTCIEFYHYVKGNIALLKKVKSSEKYNMPSTSSANS</sequence>